<dbReference type="Pfam" id="PF07660">
    <property type="entry name" value="STN"/>
    <property type="match status" value="1"/>
</dbReference>
<evidence type="ECO:0000256" key="1">
    <source>
        <dbReference type="ARBA" id="ARBA00022448"/>
    </source>
</evidence>
<dbReference type="InterPro" id="IPR011662">
    <property type="entry name" value="Secretin/TonB_short_N"/>
</dbReference>
<dbReference type="SUPFAM" id="SSF74653">
    <property type="entry name" value="TolA/TonB C-terminal domain"/>
    <property type="match status" value="1"/>
</dbReference>
<keyword evidence="3" id="KW-0998">Cell outer membrane</keyword>
<evidence type="ECO:0000313" key="6">
    <source>
        <dbReference type="Proteomes" id="UP000240638"/>
    </source>
</evidence>
<evidence type="ECO:0000313" key="5">
    <source>
        <dbReference type="EMBL" id="PTB22437.1"/>
    </source>
</evidence>
<proteinExistence type="predicted"/>
<comment type="caution">
    <text evidence="5">The sequence shown here is derived from an EMBL/GenBank/DDBJ whole genome shotgun (WGS) entry which is preliminary data.</text>
</comment>
<protein>
    <submittedName>
        <fullName evidence="5">Secretin and TonB N terminus short domain protein</fullName>
    </submittedName>
</protein>
<sequence length="250" mass="25860">MTRSRTLTGVLAMTALLMFLMLVVRCGQAQEAERDVHQPAGAEHFDLPAQPLAQALQAFGRMTELVVLAPAPLLEGRTSAAVKGDYSPREALERVLTGTGLRPEFTGADEAIIVAEPAAAPAASSAASTDDSAANAALPIDGIGADKEQSAYAAMLQARLTEALCAQPAAVPGSYRLIAQLRIDDKGTVVAVNMVASSGLASRDAAIGHALRSLKLDSAPPSGLAQPVTIMLRPVGHGVHISCPQPGERE</sequence>
<name>A0A2T3Y0Z1_9BURK</name>
<accession>A0A2T3Y0Z1</accession>
<reference evidence="5 6" key="1">
    <citation type="submission" date="2018-03" db="EMBL/GenBank/DDBJ databases">
        <title>Whole genome analyses suggest that Burkholderia sensu lato contains two further novel genera in the rhizoxinica-symbiotica group Mycetohabitans gen. nov., and Trinickia gen. nov.: implications for the evolution of diazotrophy and nodulation in the Burkholderiaceae.</title>
        <authorList>
            <person name="Estrada De Los Santos P."/>
            <person name="Palmer M."/>
            <person name="Chavez-Ramirez B."/>
            <person name="Steenkamp E.T."/>
            <person name="Hirsch A.M."/>
            <person name="Manyaka P."/>
            <person name="Maluk M."/>
            <person name="Lafos M."/>
            <person name="Crook M."/>
            <person name="Gross E."/>
            <person name="Simon M.F."/>
            <person name="Bueno Dos Reis Junior F."/>
            <person name="Poole P.S."/>
            <person name="Venter S.N."/>
            <person name="James E.K."/>
        </authorList>
    </citation>
    <scope>NUCLEOTIDE SEQUENCE [LARGE SCALE GENOMIC DNA]</scope>
    <source>
        <strain evidence="5 6">JPY-366</strain>
    </source>
</reference>
<keyword evidence="2" id="KW-0472">Membrane</keyword>
<organism evidence="5 6">
    <name type="scientific">Trinickia symbiotica</name>
    <dbReference type="NCBI Taxonomy" id="863227"/>
    <lineage>
        <taxon>Bacteria</taxon>
        <taxon>Pseudomonadati</taxon>
        <taxon>Pseudomonadota</taxon>
        <taxon>Betaproteobacteria</taxon>
        <taxon>Burkholderiales</taxon>
        <taxon>Burkholderiaceae</taxon>
        <taxon>Trinickia</taxon>
    </lineage>
</organism>
<dbReference type="SMART" id="SM00965">
    <property type="entry name" value="STN"/>
    <property type="match status" value="1"/>
</dbReference>
<dbReference type="GO" id="GO:0019867">
    <property type="term" value="C:outer membrane"/>
    <property type="evidence" value="ECO:0007669"/>
    <property type="project" value="InterPro"/>
</dbReference>
<dbReference type="AlphaFoldDB" id="A0A2T3Y0Z1"/>
<evidence type="ECO:0000259" key="4">
    <source>
        <dbReference type="SMART" id="SM00965"/>
    </source>
</evidence>
<dbReference type="Gene3D" id="3.55.50.30">
    <property type="match status" value="1"/>
</dbReference>
<keyword evidence="1" id="KW-0813">Transport</keyword>
<dbReference type="EMBL" id="PYUC01000001">
    <property type="protein sequence ID" value="PTB22437.1"/>
    <property type="molecule type" value="Genomic_DNA"/>
</dbReference>
<dbReference type="Proteomes" id="UP000240638">
    <property type="component" value="Unassembled WGS sequence"/>
</dbReference>
<gene>
    <name evidence="5" type="ORF">C9I57_01205</name>
</gene>
<dbReference type="Pfam" id="PF13103">
    <property type="entry name" value="TonB_2"/>
    <property type="match status" value="1"/>
</dbReference>
<evidence type="ECO:0000256" key="3">
    <source>
        <dbReference type="ARBA" id="ARBA00023237"/>
    </source>
</evidence>
<feature type="domain" description="Secretin/TonB short N-terminal" evidence="4">
    <location>
        <begin position="65"/>
        <end position="117"/>
    </location>
</feature>
<dbReference type="Gene3D" id="3.30.1150.10">
    <property type="match status" value="1"/>
</dbReference>
<evidence type="ECO:0000256" key="2">
    <source>
        <dbReference type="ARBA" id="ARBA00023136"/>
    </source>
</evidence>